<dbReference type="RefSeq" id="WP_081197743.1">
    <property type="nucleotide sequence ID" value="NZ_FOCZ01000008.1"/>
</dbReference>
<reference evidence="6" key="1">
    <citation type="submission" date="2016-04" db="EMBL/GenBank/DDBJ databases">
        <authorList>
            <person name="Chen L."/>
            <person name="Zhuang W."/>
            <person name="Wang G."/>
        </authorList>
    </citation>
    <scope>NUCLEOTIDE SEQUENCE [LARGE SCALE GENOMIC DNA]</scope>
    <source>
        <strain evidence="6">17621</strain>
    </source>
</reference>
<dbReference type="InterPro" id="IPR011990">
    <property type="entry name" value="TPR-like_helical_dom_sf"/>
</dbReference>
<evidence type="ECO:0000313" key="5">
    <source>
        <dbReference type="EMBL" id="OQP53396.1"/>
    </source>
</evidence>
<dbReference type="InterPro" id="IPR013105">
    <property type="entry name" value="TPR_2"/>
</dbReference>
<dbReference type="Pfam" id="PF13181">
    <property type="entry name" value="TPR_8"/>
    <property type="match status" value="1"/>
</dbReference>
<protein>
    <submittedName>
        <fullName evidence="5">Uncharacterized protein</fullName>
    </submittedName>
</protein>
<dbReference type="SMART" id="SM00028">
    <property type="entry name" value="TPR"/>
    <property type="match status" value="5"/>
</dbReference>
<gene>
    <name evidence="5" type="ORF">A4H97_23390</name>
</gene>
<dbReference type="Gene3D" id="1.25.40.10">
    <property type="entry name" value="Tetratricopeptide repeat domain"/>
    <property type="match status" value="1"/>
</dbReference>
<feature type="transmembrane region" description="Helical" evidence="4">
    <location>
        <begin position="394"/>
        <end position="411"/>
    </location>
</feature>
<feature type="transmembrane region" description="Helical" evidence="4">
    <location>
        <begin position="337"/>
        <end position="356"/>
    </location>
</feature>
<dbReference type="InterPro" id="IPR019734">
    <property type="entry name" value="TPR_rpt"/>
</dbReference>
<keyword evidence="6" id="KW-1185">Reference proteome</keyword>
<keyword evidence="4" id="KW-1133">Transmembrane helix</keyword>
<dbReference type="PROSITE" id="PS50005">
    <property type="entry name" value="TPR"/>
    <property type="match status" value="2"/>
</dbReference>
<dbReference type="Pfam" id="PF07719">
    <property type="entry name" value="TPR_2"/>
    <property type="match status" value="1"/>
</dbReference>
<proteinExistence type="predicted"/>
<keyword evidence="1" id="KW-0677">Repeat</keyword>
<organism evidence="5 6">
    <name type="scientific">Niastella yeongjuensis</name>
    <dbReference type="NCBI Taxonomy" id="354355"/>
    <lineage>
        <taxon>Bacteria</taxon>
        <taxon>Pseudomonadati</taxon>
        <taxon>Bacteroidota</taxon>
        <taxon>Chitinophagia</taxon>
        <taxon>Chitinophagales</taxon>
        <taxon>Chitinophagaceae</taxon>
        <taxon>Niastella</taxon>
    </lineage>
</organism>
<dbReference type="SUPFAM" id="SSF48452">
    <property type="entry name" value="TPR-like"/>
    <property type="match status" value="1"/>
</dbReference>
<feature type="transmembrane region" description="Helical" evidence="4">
    <location>
        <begin position="310"/>
        <end position="331"/>
    </location>
</feature>
<dbReference type="Pfam" id="PF13432">
    <property type="entry name" value="TPR_16"/>
    <property type="match status" value="1"/>
</dbReference>
<keyword evidence="4" id="KW-0812">Transmembrane</keyword>
<dbReference type="STRING" id="354355.SAMN05660816_04523"/>
<dbReference type="Proteomes" id="UP000192610">
    <property type="component" value="Unassembled WGS sequence"/>
</dbReference>
<evidence type="ECO:0000256" key="4">
    <source>
        <dbReference type="SAM" id="Phobius"/>
    </source>
</evidence>
<accession>A0A1V9F587</accession>
<name>A0A1V9F587_9BACT</name>
<dbReference type="AlphaFoldDB" id="A0A1V9F587"/>
<keyword evidence="4" id="KW-0472">Membrane</keyword>
<feature type="repeat" description="TPR" evidence="3">
    <location>
        <begin position="172"/>
        <end position="205"/>
    </location>
</feature>
<comment type="caution">
    <text evidence="5">The sequence shown here is derived from an EMBL/GenBank/DDBJ whole genome shotgun (WGS) entry which is preliminary data.</text>
</comment>
<sequence length="416" mass="47323">MTEHSLSKVGILIQQRKYDAAEKILRQLLAQEPTNIQYLALLSELNLAQEKVEESASIIEDAIGLSPDTAHLYFIKSRIDIQKDKYDDGEKSIQQAISLDPYTADYFAWFANIKLARKQYEESLRLANQALEIDPEDLLALNVRSTVLIKLNRKEESFATIEGALRNDPNNAYTHANYGWGLLEKGDHKKALKHFKEALKNDPGFDYAQRGMIEALKATNPVYRLFLKYAFWMGNMGAKYQWFFLLGFWFGNQALNQLADKNPALRPVLVPLIILLAIFAFSTWIIKPISNLFLRFNAYGKFLLNKQEKMSANFVAVALVILLTGIGMFLYSNLDKYIVLGGYGFAMMVLCGMMFMPSKYNAIMLYTIAMAVFGLVAIWLAFTDNPSTATVFEAFMIGLIVFQVLVNFLVIRRSNR</sequence>
<feature type="transmembrane region" description="Helical" evidence="4">
    <location>
        <begin position="363"/>
        <end position="382"/>
    </location>
</feature>
<feature type="repeat" description="TPR" evidence="3">
    <location>
        <begin position="104"/>
        <end position="137"/>
    </location>
</feature>
<keyword evidence="2 3" id="KW-0802">TPR repeat</keyword>
<dbReference type="OrthoDB" id="1489995at2"/>
<evidence type="ECO:0000313" key="6">
    <source>
        <dbReference type="Proteomes" id="UP000192610"/>
    </source>
</evidence>
<evidence type="ECO:0000256" key="3">
    <source>
        <dbReference type="PROSITE-ProRule" id="PRU00339"/>
    </source>
</evidence>
<evidence type="ECO:0000256" key="1">
    <source>
        <dbReference type="ARBA" id="ARBA00022737"/>
    </source>
</evidence>
<feature type="transmembrane region" description="Helical" evidence="4">
    <location>
        <begin position="229"/>
        <end position="249"/>
    </location>
</feature>
<dbReference type="PANTHER" id="PTHR12558">
    <property type="entry name" value="CELL DIVISION CYCLE 16,23,27"/>
    <property type="match status" value="1"/>
</dbReference>
<feature type="transmembrane region" description="Helical" evidence="4">
    <location>
        <begin position="269"/>
        <end position="289"/>
    </location>
</feature>
<evidence type="ECO:0000256" key="2">
    <source>
        <dbReference type="ARBA" id="ARBA00022803"/>
    </source>
</evidence>
<dbReference type="PANTHER" id="PTHR12558:SF13">
    <property type="entry name" value="CELL DIVISION CYCLE PROTEIN 27 HOMOLOG"/>
    <property type="match status" value="1"/>
</dbReference>
<dbReference type="EMBL" id="LVXG01000006">
    <property type="protein sequence ID" value="OQP53396.1"/>
    <property type="molecule type" value="Genomic_DNA"/>
</dbReference>